<organism evidence="5 6">
    <name type="scientific">Candidatus Collierbacteria bacterium GW2011_GWB2_44_22</name>
    <dbReference type="NCBI Taxonomy" id="1618387"/>
    <lineage>
        <taxon>Bacteria</taxon>
        <taxon>Candidatus Collieribacteriota</taxon>
    </lineage>
</organism>
<dbReference type="PROSITE" id="PS00061">
    <property type="entry name" value="ADH_SHORT"/>
    <property type="match status" value="1"/>
</dbReference>
<evidence type="ECO:0000313" key="5">
    <source>
        <dbReference type="EMBL" id="KKT52216.1"/>
    </source>
</evidence>
<comment type="caution">
    <text evidence="5">The sequence shown here is derived from an EMBL/GenBank/DDBJ whole genome shotgun (WGS) entry which is preliminary data.</text>
</comment>
<reference evidence="5 6" key="1">
    <citation type="journal article" date="2015" name="Nature">
        <title>rRNA introns, odd ribosomes, and small enigmatic genomes across a large radiation of phyla.</title>
        <authorList>
            <person name="Brown C.T."/>
            <person name="Hug L.A."/>
            <person name="Thomas B.C."/>
            <person name="Sharon I."/>
            <person name="Castelle C.J."/>
            <person name="Singh A."/>
            <person name="Wilkins M.J."/>
            <person name="Williams K.H."/>
            <person name="Banfield J.F."/>
        </authorList>
    </citation>
    <scope>NUCLEOTIDE SEQUENCE [LARGE SCALE GENOMIC DNA]</scope>
</reference>
<dbReference type="PANTHER" id="PTHR44196">
    <property type="entry name" value="DEHYDROGENASE/REDUCTASE SDR FAMILY MEMBER 7B"/>
    <property type="match status" value="1"/>
</dbReference>
<dbReference type="EMBL" id="LCIH01000003">
    <property type="protein sequence ID" value="KKT52216.1"/>
    <property type="molecule type" value="Genomic_DNA"/>
</dbReference>
<dbReference type="Gene3D" id="3.40.50.720">
    <property type="entry name" value="NAD(P)-binding Rossmann-like Domain"/>
    <property type="match status" value="1"/>
</dbReference>
<dbReference type="Proteomes" id="UP000034006">
    <property type="component" value="Unassembled WGS sequence"/>
</dbReference>
<dbReference type="GO" id="GO:0016020">
    <property type="term" value="C:membrane"/>
    <property type="evidence" value="ECO:0007669"/>
    <property type="project" value="TreeGrafter"/>
</dbReference>
<dbReference type="InterPro" id="IPR020904">
    <property type="entry name" value="Sc_DH/Rdtase_CS"/>
</dbReference>
<feature type="compositionally biased region" description="Low complexity" evidence="4">
    <location>
        <begin position="341"/>
        <end position="354"/>
    </location>
</feature>
<evidence type="ECO:0000313" key="6">
    <source>
        <dbReference type="Proteomes" id="UP000034006"/>
    </source>
</evidence>
<accession>A0A0G1HYI8</accession>
<dbReference type="InterPro" id="IPR002347">
    <property type="entry name" value="SDR_fam"/>
</dbReference>
<evidence type="ECO:0000256" key="2">
    <source>
        <dbReference type="ARBA" id="ARBA00023002"/>
    </source>
</evidence>
<name>A0A0G1HYI8_9BACT</name>
<evidence type="ECO:0000256" key="3">
    <source>
        <dbReference type="RuleBase" id="RU000363"/>
    </source>
</evidence>
<dbReference type="CDD" id="cd05233">
    <property type="entry name" value="SDR_c"/>
    <property type="match status" value="1"/>
</dbReference>
<comment type="similarity">
    <text evidence="1 3">Belongs to the short-chain dehydrogenases/reductases (SDR) family.</text>
</comment>
<dbReference type="AlphaFoldDB" id="A0A0G1HYI8"/>
<dbReference type="Pfam" id="PF00106">
    <property type="entry name" value="adh_short"/>
    <property type="match status" value="1"/>
</dbReference>
<evidence type="ECO:0000256" key="1">
    <source>
        <dbReference type="ARBA" id="ARBA00006484"/>
    </source>
</evidence>
<sequence length="378" mass="39859">MSKVVLISGGSDGLGKSIAAKLSPNHQVIILSRNQEKLEAVSKEINCDFVVADVSDYSSLRAAVEIVLGKYKKIDVLINNAGIWVEGKLEENDPKKIQEVLNVNTLGTIFLTKAVLPSMKSLGSGRIINIISQDGLNAKSNRSIYTASKWAITGFTKCLQVDLSEDNIGVTGIYPGLLKTGLFEKQGAKRNLSQALDPSEVASVIEYVINLTPGTLLPDIGIKNINNSTNMDDTNSSQITLDINPDMITPQTGTPQATPLSGPPIPPGVIDITPGASPSADVHPPKIEDITPVATTGTSFADSPPQVLKPISDTPTLSVTPAVTHLVDVIPQALPSLPDLSTPAPSVPSEAPSVQVELPPATPVNPLSEDPDLVKLVK</sequence>
<keyword evidence="2" id="KW-0560">Oxidoreductase</keyword>
<dbReference type="GO" id="GO:0016491">
    <property type="term" value="F:oxidoreductase activity"/>
    <property type="evidence" value="ECO:0007669"/>
    <property type="project" value="UniProtKB-KW"/>
</dbReference>
<dbReference type="SUPFAM" id="SSF51735">
    <property type="entry name" value="NAD(P)-binding Rossmann-fold domains"/>
    <property type="match status" value="1"/>
</dbReference>
<feature type="region of interest" description="Disordered" evidence="4">
    <location>
        <begin position="337"/>
        <end position="378"/>
    </location>
</feature>
<dbReference type="PRINTS" id="PR00081">
    <property type="entry name" value="GDHRDH"/>
</dbReference>
<proteinExistence type="inferred from homology"/>
<dbReference type="STRING" id="1618387.UW44_C0003G0059"/>
<protein>
    <submittedName>
        <fullName evidence="5">Short chain dehydrogenase</fullName>
    </submittedName>
</protein>
<gene>
    <name evidence="5" type="ORF">UW44_C0003G0059</name>
</gene>
<evidence type="ECO:0000256" key="4">
    <source>
        <dbReference type="SAM" id="MobiDB-lite"/>
    </source>
</evidence>
<dbReference type="PANTHER" id="PTHR44196:SF1">
    <property type="entry name" value="DEHYDROGENASE_REDUCTASE SDR FAMILY MEMBER 7B"/>
    <property type="match status" value="1"/>
</dbReference>
<dbReference type="InterPro" id="IPR036291">
    <property type="entry name" value="NAD(P)-bd_dom_sf"/>
</dbReference>
<dbReference type="PRINTS" id="PR00080">
    <property type="entry name" value="SDRFAMILY"/>
</dbReference>